<dbReference type="EMBL" id="VCEJ01000004">
    <property type="protein sequence ID" value="TLV00364.1"/>
    <property type="molecule type" value="Genomic_DNA"/>
</dbReference>
<dbReference type="OrthoDB" id="674757at2"/>
<organism evidence="1 2">
    <name type="scientific">Dyadobacter luticola</name>
    <dbReference type="NCBI Taxonomy" id="1979387"/>
    <lineage>
        <taxon>Bacteria</taxon>
        <taxon>Pseudomonadati</taxon>
        <taxon>Bacteroidota</taxon>
        <taxon>Cytophagia</taxon>
        <taxon>Cytophagales</taxon>
        <taxon>Spirosomataceae</taxon>
        <taxon>Dyadobacter</taxon>
    </lineage>
</organism>
<dbReference type="Proteomes" id="UP000306402">
    <property type="component" value="Unassembled WGS sequence"/>
</dbReference>
<sequence>MKFSISIYISALALLLLSCDDRNTATLAPDYLYDAGNQAVIKSIINNKKGTISMLYGNDLALQTAHDSLLKPNDGAHYTMVTWKQKPMPHWYGTNMNGEIYSIEHLKVVQRNDTQLAFDYEFQAGKGYQPGDDQPEKEQRIKLITSQRAAVFP</sequence>
<comment type="caution">
    <text evidence="1">The sequence shown here is derived from an EMBL/GenBank/DDBJ whole genome shotgun (WGS) entry which is preliminary data.</text>
</comment>
<reference evidence="1 2" key="1">
    <citation type="submission" date="2019-05" db="EMBL/GenBank/DDBJ databases">
        <authorList>
            <person name="Qu J.-H."/>
        </authorList>
    </citation>
    <scope>NUCLEOTIDE SEQUENCE [LARGE SCALE GENOMIC DNA]</scope>
    <source>
        <strain evidence="1 2">T17</strain>
    </source>
</reference>
<evidence type="ECO:0000313" key="1">
    <source>
        <dbReference type="EMBL" id="TLV00364.1"/>
    </source>
</evidence>
<protein>
    <submittedName>
        <fullName evidence="1">Uncharacterized protein</fullName>
    </submittedName>
</protein>
<evidence type="ECO:0000313" key="2">
    <source>
        <dbReference type="Proteomes" id="UP000306402"/>
    </source>
</evidence>
<name>A0A5R9KVU7_9BACT</name>
<gene>
    <name evidence="1" type="ORF">FEN17_12775</name>
</gene>
<dbReference type="AlphaFoldDB" id="A0A5R9KVU7"/>
<dbReference type="PROSITE" id="PS51257">
    <property type="entry name" value="PROKAR_LIPOPROTEIN"/>
    <property type="match status" value="1"/>
</dbReference>
<proteinExistence type="predicted"/>
<dbReference type="RefSeq" id="WP_138365744.1">
    <property type="nucleotide sequence ID" value="NZ_VCEJ01000004.1"/>
</dbReference>
<accession>A0A5R9KVU7</accession>
<keyword evidence="2" id="KW-1185">Reference proteome</keyword>